<name>A0A853FFP1_9BURK</name>
<feature type="region of interest" description="Disordered" evidence="8">
    <location>
        <begin position="387"/>
        <end position="443"/>
    </location>
</feature>
<sequence>MLEPGLEHQQKRRRRWPWLLAALILIAGGYWLATRQPAGTAGGDNPFSRRGMLGAPVPVKVASVEQGKIDFVLKAVGTVTAYNTVVVRSQVDGELVEVAFDEGQKVAKGDLLARVDPRSYQIALDQAQGTLQQHQAELRNARRDLQRYQQLFKQNSIARQQVDTQSSLVQQLQGAVVSDKAAVDNAELQLSYTRITAPISGRLGLRAVDVGNIINASSTDGVVTITQIQPISVLFSLPQAQLPQVAEKMRQGVPLQVALYDSADLKQIATGRLESIDNQINVDTGTVRLKARFDNEDELLFPNAFVNVHLRVDTLEALLVPTAAIQQGSIGAFVYVVDDSNKVHLQAIETGHVENGRSSVVSGLKQGQRVVVEGVDRLREGATVEVAAAGDDSPSAPPGASSAGPAQSGGAGSRADSGPDRAGQEQPSRKGGTAQGSRKPDQG</sequence>
<feature type="domain" description="Multidrug resistance protein MdtA-like beta-barrel" evidence="12">
    <location>
        <begin position="230"/>
        <end position="314"/>
    </location>
</feature>
<feature type="domain" description="Multidrug resistance protein MdtA-like barrel-sandwich hybrid" evidence="11">
    <location>
        <begin position="83"/>
        <end position="226"/>
    </location>
</feature>
<dbReference type="RefSeq" id="WP_129969255.1">
    <property type="nucleotide sequence ID" value="NZ_JACCEW010000003.1"/>
</dbReference>
<gene>
    <name evidence="14" type="ORF">H0A68_12105</name>
</gene>
<feature type="compositionally biased region" description="Low complexity" evidence="8">
    <location>
        <begin position="387"/>
        <end position="406"/>
    </location>
</feature>
<dbReference type="NCBIfam" id="TIGR01730">
    <property type="entry name" value="RND_mfp"/>
    <property type="match status" value="1"/>
</dbReference>
<evidence type="ECO:0000256" key="3">
    <source>
        <dbReference type="ARBA" id="ARBA00022448"/>
    </source>
</evidence>
<dbReference type="PANTHER" id="PTHR30469">
    <property type="entry name" value="MULTIDRUG RESISTANCE PROTEIN MDTA"/>
    <property type="match status" value="1"/>
</dbReference>
<dbReference type="Gene3D" id="2.40.30.170">
    <property type="match status" value="1"/>
</dbReference>
<dbReference type="GO" id="GO:0015562">
    <property type="term" value="F:efflux transmembrane transporter activity"/>
    <property type="evidence" value="ECO:0007669"/>
    <property type="project" value="TreeGrafter"/>
</dbReference>
<comment type="caution">
    <text evidence="14">The sequence shown here is derived from an EMBL/GenBank/DDBJ whole genome shotgun (WGS) entry which is preliminary data.</text>
</comment>
<dbReference type="InterPro" id="IPR058625">
    <property type="entry name" value="MdtA-like_BSH"/>
</dbReference>
<comment type="subcellular location">
    <subcellularLocation>
        <location evidence="1">Cell membrane</location>
    </subcellularLocation>
</comment>
<dbReference type="Pfam" id="PF25917">
    <property type="entry name" value="BSH_RND"/>
    <property type="match status" value="1"/>
</dbReference>
<keyword evidence="15" id="KW-1185">Reference proteome</keyword>
<evidence type="ECO:0000313" key="14">
    <source>
        <dbReference type="EMBL" id="NYT37620.1"/>
    </source>
</evidence>
<dbReference type="EMBL" id="JACCEW010000003">
    <property type="protein sequence ID" value="NYT37620.1"/>
    <property type="molecule type" value="Genomic_DNA"/>
</dbReference>
<keyword evidence="9" id="KW-0812">Transmembrane</keyword>
<dbReference type="SUPFAM" id="SSF111369">
    <property type="entry name" value="HlyD-like secretion proteins"/>
    <property type="match status" value="1"/>
</dbReference>
<comment type="similarity">
    <text evidence="2">Belongs to the membrane fusion protein (MFP) (TC 8.A.1) family.</text>
</comment>
<dbReference type="Pfam" id="PF25967">
    <property type="entry name" value="RND-MFP_C"/>
    <property type="match status" value="1"/>
</dbReference>
<feature type="transmembrane region" description="Helical" evidence="9">
    <location>
        <begin position="16"/>
        <end position="33"/>
    </location>
</feature>
<dbReference type="InterPro" id="IPR058624">
    <property type="entry name" value="MdtA-like_HH"/>
</dbReference>
<evidence type="ECO:0000256" key="2">
    <source>
        <dbReference type="ARBA" id="ARBA00009477"/>
    </source>
</evidence>
<keyword evidence="3" id="KW-0813">Transport</keyword>
<dbReference type="OrthoDB" id="9783047at2"/>
<keyword evidence="4" id="KW-1003">Cell membrane</keyword>
<feature type="coiled-coil region" evidence="7">
    <location>
        <begin position="124"/>
        <end position="151"/>
    </location>
</feature>
<accession>A0A853FFP1</accession>
<dbReference type="AlphaFoldDB" id="A0A853FFP1"/>
<dbReference type="PANTHER" id="PTHR30469:SF12">
    <property type="entry name" value="MULTIDRUG RESISTANCE PROTEIN MDTA"/>
    <property type="match status" value="1"/>
</dbReference>
<evidence type="ECO:0000256" key="6">
    <source>
        <dbReference type="ARBA" id="ARBA00023136"/>
    </source>
</evidence>
<keyword evidence="5" id="KW-0997">Cell inner membrane</keyword>
<keyword evidence="9" id="KW-1133">Transmembrane helix</keyword>
<dbReference type="InterPro" id="IPR058626">
    <property type="entry name" value="MdtA-like_b-barrel"/>
</dbReference>
<dbReference type="InterPro" id="IPR058627">
    <property type="entry name" value="MdtA-like_C"/>
</dbReference>
<dbReference type="Gene3D" id="2.40.420.20">
    <property type="match status" value="1"/>
</dbReference>
<dbReference type="GO" id="GO:1990281">
    <property type="term" value="C:efflux pump complex"/>
    <property type="evidence" value="ECO:0007669"/>
    <property type="project" value="TreeGrafter"/>
</dbReference>
<protein>
    <submittedName>
        <fullName evidence="14">MdtA/MuxA family multidrug efflux RND transporter periplasmic adaptor subunit</fullName>
    </submittedName>
</protein>
<dbReference type="Proteomes" id="UP000580517">
    <property type="component" value="Unassembled WGS sequence"/>
</dbReference>
<evidence type="ECO:0000256" key="8">
    <source>
        <dbReference type="SAM" id="MobiDB-lite"/>
    </source>
</evidence>
<dbReference type="NCBIfam" id="NF008589">
    <property type="entry name" value="PRK11556.1"/>
    <property type="match status" value="1"/>
</dbReference>
<evidence type="ECO:0000256" key="5">
    <source>
        <dbReference type="ARBA" id="ARBA00022519"/>
    </source>
</evidence>
<organism evidence="14 15">
    <name type="scientific">Allopusillimonas soli</name>
    <dbReference type="NCBI Taxonomy" id="659016"/>
    <lineage>
        <taxon>Bacteria</taxon>
        <taxon>Pseudomonadati</taxon>
        <taxon>Pseudomonadota</taxon>
        <taxon>Betaproteobacteria</taxon>
        <taxon>Burkholderiales</taxon>
        <taxon>Alcaligenaceae</taxon>
        <taxon>Allopusillimonas</taxon>
    </lineage>
</organism>
<dbReference type="Pfam" id="PF25944">
    <property type="entry name" value="Beta-barrel_RND"/>
    <property type="match status" value="1"/>
</dbReference>
<evidence type="ECO:0000259" key="12">
    <source>
        <dbReference type="Pfam" id="PF25944"/>
    </source>
</evidence>
<evidence type="ECO:0000259" key="10">
    <source>
        <dbReference type="Pfam" id="PF25876"/>
    </source>
</evidence>
<evidence type="ECO:0000256" key="1">
    <source>
        <dbReference type="ARBA" id="ARBA00004236"/>
    </source>
</evidence>
<evidence type="ECO:0000313" key="15">
    <source>
        <dbReference type="Proteomes" id="UP000580517"/>
    </source>
</evidence>
<reference evidence="14 15" key="1">
    <citation type="submission" date="2020-07" db="EMBL/GenBank/DDBJ databases">
        <title>Taxonomic revisions and descriptions of new bacterial species based on genomic comparisons in the high-G+C-content subgroup of the family Alcaligenaceae.</title>
        <authorList>
            <person name="Szabo A."/>
            <person name="Felfoldi T."/>
        </authorList>
    </citation>
    <scope>NUCLEOTIDE SEQUENCE [LARGE SCALE GENOMIC DNA]</scope>
    <source>
        <strain evidence="14 15">DSM 25264</strain>
    </source>
</reference>
<dbReference type="Pfam" id="PF25876">
    <property type="entry name" value="HH_MFP_RND"/>
    <property type="match status" value="1"/>
</dbReference>
<proteinExistence type="inferred from homology"/>
<keyword evidence="7" id="KW-0175">Coiled coil</keyword>
<dbReference type="InterPro" id="IPR006143">
    <property type="entry name" value="RND_pump_MFP"/>
</dbReference>
<evidence type="ECO:0000256" key="7">
    <source>
        <dbReference type="SAM" id="Coils"/>
    </source>
</evidence>
<feature type="domain" description="Multidrug resistance protein MdtA-like alpha-helical hairpin" evidence="10">
    <location>
        <begin position="124"/>
        <end position="193"/>
    </location>
</feature>
<dbReference type="Gene3D" id="2.40.50.100">
    <property type="match status" value="1"/>
</dbReference>
<feature type="domain" description="Multidrug resistance protein MdtA-like C-terminal permuted SH3" evidence="13">
    <location>
        <begin position="317"/>
        <end position="377"/>
    </location>
</feature>
<keyword evidence="6 9" id="KW-0472">Membrane</keyword>
<evidence type="ECO:0000256" key="4">
    <source>
        <dbReference type="ARBA" id="ARBA00022475"/>
    </source>
</evidence>
<evidence type="ECO:0000259" key="11">
    <source>
        <dbReference type="Pfam" id="PF25917"/>
    </source>
</evidence>
<dbReference type="Gene3D" id="1.10.287.470">
    <property type="entry name" value="Helix hairpin bin"/>
    <property type="match status" value="1"/>
</dbReference>
<evidence type="ECO:0000256" key="9">
    <source>
        <dbReference type="SAM" id="Phobius"/>
    </source>
</evidence>
<evidence type="ECO:0000259" key="13">
    <source>
        <dbReference type="Pfam" id="PF25967"/>
    </source>
</evidence>